<evidence type="ECO:0000256" key="8">
    <source>
        <dbReference type="ARBA" id="ARBA00022989"/>
    </source>
</evidence>
<protein>
    <recommendedName>
        <fullName evidence="5 11">UDP-N-acetylglucosamine transferase subunit ALG14</fullName>
    </recommendedName>
    <alternativeName>
        <fullName evidence="10 11">Asparagine-linked glycosylation protein 14</fullName>
    </alternativeName>
</protein>
<feature type="transmembrane region" description="Helical" evidence="11">
    <location>
        <begin position="176"/>
        <end position="195"/>
    </location>
</feature>
<evidence type="ECO:0000256" key="11">
    <source>
        <dbReference type="RuleBase" id="RU362127"/>
    </source>
</evidence>
<comment type="caution">
    <text evidence="12">The sequence shown here is derived from an EMBL/GenBank/DDBJ whole genome shotgun (WGS) entry which is preliminary data.</text>
</comment>
<evidence type="ECO:0000256" key="10">
    <source>
        <dbReference type="ARBA" id="ARBA00032062"/>
    </source>
</evidence>
<evidence type="ECO:0000256" key="5">
    <source>
        <dbReference type="ARBA" id="ARBA00017467"/>
    </source>
</evidence>
<dbReference type="STRING" id="1849047.A0A3D8QG47"/>
<dbReference type="Proteomes" id="UP000256645">
    <property type="component" value="Unassembled WGS sequence"/>
</dbReference>
<sequence>MAVKFVALALVPVLSLGFMYSLVRILGFERAALVLGALAITAVLTLLRILSIRPDRSIKPVAHGEPVHFLAVFGSGGHTSEMMSLLRNFDVTRYTQRTYIYSSGDEFSREKVRLVEQKLQSKHHPDFKQILETKDLKEDSDEARLPEPSPAGRVDPITGCWTAECVSRARKIHQPIYTAPWSSLLCFIDCIRVLIKSKSNKPLQTYPDVILINGPATAVIVVFASYFLKFFGLAPREKMKIIYMESFARVRTLSLSGKILLRLHLCDQFLVQWEILRDLLRQQGYNADWRGFLVD</sequence>
<dbReference type="InterPro" id="IPR013969">
    <property type="entry name" value="Oligosacch_biosynth_Alg14"/>
</dbReference>
<dbReference type="PANTHER" id="PTHR12154:SF4">
    <property type="entry name" value="UDP-N-ACETYLGLUCOSAMINE TRANSFERASE SUBUNIT ALG14 HOMOLOG"/>
    <property type="match status" value="1"/>
</dbReference>
<feature type="transmembrane region" description="Helical" evidence="11">
    <location>
        <begin position="31"/>
        <end position="50"/>
    </location>
</feature>
<dbReference type="GO" id="GO:0043541">
    <property type="term" value="C:UDP-N-acetylglucosamine transferase complex"/>
    <property type="evidence" value="ECO:0007669"/>
    <property type="project" value="TreeGrafter"/>
</dbReference>
<keyword evidence="13" id="KW-1185">Reference proteome</keyword>
<keyword evidence="6 11" id="KW-0812">Transmembrane</keyword>
<organism evidence="12 13">
    <name type="scientific">Coleophoma cylindrospora</name>
    <dbReference type="NCBI Taxonomy" id="1849047"/>
    <lineage>
        <taxon>Eukaryota</taxon>
        <taxon>Fungi</taxon>
        <taxon>Dikarya</taxon>
        <taxon>Ascomycota</taxon>
        <taxon>Pezizomycotina</taxon>
        <taxon>Leotiomycetes</taxon>
        <taxon>Helotiales</taxon>
        <taxon>Dermateaceae</taxon>
        <taxon>Coleophoma</taxon>
    </lineage>
</organism>
<dbReference type="Pfam" id="PF08660">
    <property type="entry name" value="Alg14"/>
    <property type="match status" value="2"/>
</dbReference>
<evidence type="ECO:0000313" key="12">
    <source>
        <dbReference type="EMBL" id="RDW60775.1"/>
    </source>
</evidence>
<dbReference type="GO" id="GO:0031965">
    <property type="term" value="C:nuclear membrane"/>
    <property type="evidence" value="ECO:0007669"/>
    <property type="project" value="UniProtKB-SubCell"/>
</dbReference>
<reference evidence="12 13" key="1">
    <citation type="journal article" date="2018" name="IMA Fungus">
        <title>IMA Genome-F 9: Draft genome sequence of Annulohypoxylon stygium, Aspergillus mulundensis, Berkeleyomyces basicola (syn. Thielaviopsis basicola), Ceratocystis smalleyi, two Cercospora beticola strains, Coleophoma cylindrospora, Fusarium fracticaudum, Phialophora cf. hyalina, and Morchella septimelata.</title>
        <authorList>
            <person name="Wingfield B.D."/>
            <person name="Bills G.F."/>
            <person name="Dong Y."/>
            <person name="Huang W."/>
            <person name="Nel W.J."/>
            <person name="Swalarsk-Parry B.S."/>
            <person name="Vaghefi N."/>
            <person name="Wilken P.M."/>
            <person name="An Z."/>
            <person name="de Beer Z.W."/>
            <person name="De Vos L."/>
            <person name="Chen L."/>
            <person name="Duong T.A."/>
            <person name="Gao Y."/>
            <person name="Hammerbacher A."/>
            <person name="Kikkert J.R."/>
            <person name="Li Y."/>
            <person name="Li H."/>
            <person name="Li K."/>
            <person name="Li Q."/>
            <person name="Liu X."/>
            <person name="Ma X."/>
            <person name="Naidoo K."/>
            <person name="Pethybridge S.J."/>
            <person name="Sun J."/>
            <person name="Steenkamp E.T."/>
            <person name="van der Nest M.A."/>
            <person name="van Wyk S."/>
            <person name="Wingfield M.J."/>
            <person name="Xiong C."/>
            <person name="Yue Q."/>
            <person name="Zhang X."/>
        </authorList>
    </citation>
    <scope>NUCLEOTIDE SEQUENCE [LARGE SCALE GENOMIC DNA]</scope>
    <source>
        <strain evidence="12 13">BP6252</strain>
    </source>
</reference>
<evidence type="ECO:0000256" key="9">
    <source>
        <dbReference type="ARBA" id="ARBA00023136"/>
    </source>
</evidence>
<proteinExistence type="inferred from homology"/>
<evidence type="ECO:0000256" key="1">
    <source>
        <dbReference type="ARBA" id="ARBA00004389"/>
    </source>
</evidence>
<comment type="subunit">
    <text evidence="4 11">Heterodimer with ALG13 to form a functional enzyme.</text>
</comment>
<keyword evidence="8 11" id="KW-1133">Transmembrane helix</keyword>
<comment type="caution">
    <text evidence="11">Lacks conserved residue(s) required for the propagation of feature annotation.</text>
</comment>
<evidence type="ECO:0000256" key="4">
    <source>
        <dbReference type="ARBA" id="ARBA00011335"/>
    </source>
</evidence>
<dbReference type="PANTHER" id="PTHR12154">
    <property type="entry name" value="GLYCOSYL TRANSFERASE-RELATED"/>
    <property type="match status" value="1"/>
</dbReference>
<keyword evidence="7 11" id="KW-0256">Endoplasmic reticulum</keyword>
<gene>
    <name evidence="11" type="primary">ALG14</name>
    <name evidence="12" type="ORF">BP6252_12158</name>
</gene>
<dbReference type="AlphaFoldDB" id="A0A3D8QG47"/>
<feature type="transmembrane region" description="Helical" evidence="11">
    <location>
        <begin position="215"/>
        <end position="234"/>
    </location>
</feature>
<comment type="subcellular location">
    <subcellularLocation>
        <location evidence="1 11">Endoplasmic reticulum membrane</location>
        <topology evidence="1 11">Single-pass membrane protein</topology>
    </subcellularLocation>
    <subcellularLocation>
        <location evidence="2">Nucleus membrane</location>
        <topology evidence="2">Single-pass membrane protein</topology>
    </subcellularLocation>
</comment>
<accession>A0A3D8QG47</accession>
<keyword evidence="9 11" id="KW-0472">Membrane</keyword>
<dbReference type="EMBL" id="PDLM01000015">
    <property type="protein sequence ID" value="RDW60775.1"/>
    <property type="molecule type" value="Genomic_DNA"/>
</dbReference>
<evidence type="ECO:0000313" key="13">
    <source>
        <dbReference type="Proteomes" id="UP000256645"/>
    </source>
</evidence>
<evidence type="ECO:0000256" key="6">
    <source>
        <dbReference type="ARBA" id="ARBA00022692"/>
    </source>
</evidence>
<dbReference type="OrthoDB" id="17098at2759"/>
<evidence type="ECO:0000256" key="7">
    <source>
        <dbReference type="ARBA" id="ARBA00022824"/>
    </source>
</evidence>
<dbReference type="Gene3D" id="3.40.50.2000">
    <property type="entry name" value="Glycogen Phosphorylase B"/>
    <property type="match status" value="1"/>
</dbReference>
<comment type="function">
    <text evidence="11">Involved in protein N-glycosylation. Essential for the second step of the dolichol-linked oligosaccharide pathway. Anchors the catalytic subunit ALG13 to the ER.</text>
</comment>
<dbReference type="GO" id="GO:0004577">
    <property type="term" value="F:N-acetylglucosaminyldiphosphodolichol N-acetylglucosaminyltransferase activity"/>
    <property type="evidence" value="ECO:0007669"/>
    <property type="project" value="TreeGrafter"/>
</dbReference>
<dbReference type="GO" id="GO:0006488">
    <property type="term" value="P:dolichol-linked oligosaccharide biosynthetic process"/>
    <property type="evidence" value="ECO:0007669"/>
    <property type="project" value="InterPro"/>
</dbReference>
<comment type="similarity">
    <text evidence="3 11">Belongs to the ALG14 family.</text>
</comment>
<evidence type="ECO:0000256" key="2">
    <source>
        <dbReference type="ARBA" id="ARBA00004590"/>
    </source>
</evidence>
<evidence type="ECO:0000256" key="3">
    <source>
        <dbReference type="ARBA" id="ARBA00009731"/>
    </source>
</evidence>
<name>A0A3D8QG47_9HELO</name>